<evidence type="ECO:0000259" key="1">
    <source>
        <dbReference type="PROSITE" id="PS51406"/>
    </source>
</evidence>
<evidence type="ECO:0000313" key="2">
    <source>
        <dbReference type="EMBL" id="GFR67441.1"/>
    </source>
</evidence>
<dbReference type="InterPro" id="IPR002181">
    <property type="entry name" value="Fibrinogen_a/b/g_C_dom"/>
</dbReference>
<dbReference type="InterPro" id="IPR036056">
    <property type="entry name" value="Fibrinogen-like_C"/>
</dbReference>
<dbReference type="Pfam" id="PF00147">
    <property type="entry name" value="Fibrinogen_C"/>
    <property type="match status" value="1"/>
</dbReference>
<dbReference type="GO" id="GO:0005615">
    <property type="term" value="C:extracellular space"/>
    <property type="evidence" value="ECO:0007669"/>
    <property type="project" value="TreeGrafter"/>
</dbReference>
<name>A0AAV4F340_9GAST</name>
<proteinExistence type="predicted"/>
<dbReference type="Gene3D" id="3.90.215.10">
    <property type="entry name" value="Gamma Fibrinogen, chain A, domain 1"/>
    <property type="match status" value="1"/>
</dbReference>
<dbReference type="SMART" id="SM00186">
    <property type="entry name" value="FBG"/>
    <property type="match status" value="1"/>
</dbReference>
<dbReference type="EMBL" id="BMAT01000502">
    <property type="protein sequence ID" value="GFR67441.1"/>
    <property type="molecule type" value="Genomic_DNA"/>
</dbReference>
<protein>
    <submittedName>
        <fullName evidence="2">Ficolin-1</fullName>
    </submittedName>
</protein>
<dbReference type="PANTHER" id="PTHR19143">
    <property type="entry name" value="FIBRINOGEN/TENASCIN/ANGIOPOEITIN"/>
    <property type="match status" value="1"/>
</dbReference>
<dbReference type="InterPro" id="IPR050373">
    <property type="entry name" value="Fibrinogen_C-term_domain"/>
</dbReference>
<dbReference type="Proteomes" id="UP000762676">
    <property type="component" value="Unassembled WGS sequence"/>
</dbReference>
<dbReference type="InterPro" id="IPR014716">
    <property type="entry name" value="Fibrinogen_a/b/g_C_1"/>
</dbReference>
<dbReference type="SUPFAM" id="SSF56496">
    <property type="entry name" value="Fibrinogen C-terminal domain-like"/>
    <property type="match status" value="1"/>
</dbReference>
<accession>A0AAV4F340</accession>
<feature type="domain" description="Fibrinogen C-terminal" evidence="1">
    <location>
        <begin position="1"/>
        <end position="130"/>
    </location>
</feature>
<dbReference type="PROSITE" id="PS51406">
    <property type="entry name" value="FIBRINOGEN_C_2"/>
    <property type="match status" value="1"/>
</dbReference>
<comment type="caution">
    <text evidence="2">The sequence shown here is derived from an EMBL/GenBank/DDBJ whole genome shotgun (WGS) entry which is preliminary data.</text>
</comment>
<keyword evidence="3" id="KW-1185">Reference proteome</keyword>
<gene>
    <name evidence="2" type="ORF">ElyMa_000253200</name>
</gene>
<sequence length="164" mass="18974">MTLDGRAKGDIGFDKTWSEYKNGFGVPPGDFWLGNDAIHALTTKNAYELRIDLRNRRKYLFAQYSLFKVEDEKNSYRLHVGSSSGTLHESKYGHISGMLYNDRRKFSTKDRDNDPFSGSCSTLLHGGWWYGTRKDKATPYHQHYNVVMKAFLVVPNASPYHRKR</sequence>
<reference evidence="2 3" key="1">
    <citation type="journal article" date="2021" name="Elife">
        <title>Chloroplast acquisition without the gene transfer in kleptoplastic sea slugs, Plakobranchus ocellatus.</title>
        <authorList>
            <person name="Maeda T."/>
            <person name="Takahashi S."/>
            <person name="Yoshida T."/>
            <person name="Shimamura S."/>
            <person name="Takaki Y."/>
            <person name="Nagai Y."/>
            <person name="Toyoda A."/>
            <person name="Suzuki Y."/>
            <person name="Arimoto A."/>
            <person name="Ishii H."/>
            <person name="Satoh N."/>
            <person name="Nishiyama T."/>
            <person name="Hasebe M."/>
            <person name="Maruyama T."/>
            <person name="Minagawa J."/>
            <person name="Obokata J."/>
            <person name="Shigenobu S."/>
        </authorList>
    </citation>
    <scope>NUCLEOTIDE SEQUENCE [LARGE SCALE GENOMIC DNA]</scope>
</reference>
<organism evidence="2 3">
    <name type="scientific">Elysia marginata</name>
    <dbReference type="NCBI Taxonomy" id="1093978"/>
    <lineage>
        <taxon>Eukaryota</taxon>
        <taxon>Metazoa</taxon>
        <taxon>Spiralia</taxon>
        <taxon>Lophotrochozoa</taxon>
        <taxon>Mollusca</taxon>
        <taxon>Gastropoda</taxon>
        <taxon>Heterobranchia</taxon>
        <taxon>Euthyneura</taxon>
        <taxon>Panpulmonata</taxon>
        <taxon>Sacoglossa</taxon>
        <taxon>Placobranchoidea</taxon>
        <taxon>Plakobranchidae</taxon>
        <taxon>Elysia</taxon>
    </lineage>
</organism>
<evidence type="ECO:0000313" key="3">
    <source>
        <dbReference type="Proteomes" id="UP000762676"/>
    </source>
</evidence>
<dbReference type="Gene3D" id="4.10.530.10">
    <property type="entry name" value="Gamma-fibrinogen Carboxyl Terminal Fragment, domain 2"/>
    <property type="match status" value="1"/>
</dbReference>
<dbReference type="AlphaFoldDB" id="A0AAV4F340"/>